<evidence type="ECO:0000313" key="10">
    <source>
        <dbReference type="Proteomes" id="UP000264719"/>
    </source>
</evidence>
<accession>A0A348WAX6</accession>
<dbReference type="AlphaFoldDB" id="A0A348WAX6"/>
<reference evidence="9 10" key="1">
    <citation type="journal article" date="2018" name="Nat. Biotechnol.">
        <title>A standardized bacterial taxonomy based on genome phylogeny substantially revises the tree of life.</title>
        <authorList>
            <person name="Parks D.H."/>
            <person name="Chuvochina M."/>
            <person name="Waite D.W."/>
            <person name="Rinke C."/>
            <person name="Skarshewski A."/>
            <person name="Chaumeil P.A."/>
            <person name="Hugenholtz P."/>
        </authorList>
    </citation>
    <scope>NUCLEOTIDE SEQUENCE [LARGE SCALE GENOMIC DNA]</scope>
    <source>
        <strain evidence="9">UBA9169</strain>
    </source>
</reference>
<organism evidence="9 10">
    <name type="scientific">Roseovarius nubinhibens</name>
    <dbReference type="NCBI Taxonomy" id="314263"/>
    <lineage>
        <taxon>Bacteria</taxon>
        <taxon>Pseudomonadati</taxon>
        <taxon>Pseudomonadota</taxon>
        <taxon>Alphaproteobacteria</taxon>
        <taxon>Rhodobacterales</taxon>
        <taxon>Roseobacteraceae</taxon>
        <taxon>Roseovarius</taxon>
    </lineage>
</organism>
<keyword evidence="5" id="KW-0479">Metal-binding</keyword>
<protein>
    <recommendedName>
        <fullName evidence="11">Selenoprotein O</fullName>
    </recommendedName>
</protein>
<keyword evidence="6" id="KW-0547">Nucleotide-binding</keyword>
<evidence type="ECO:0008006" key="11">
    <source>
        <dbReference type="Google" id="ProtNLM"/>
    </source>
</evidence>
<dbReference type="EMBL" id="DMVW01000076">
    <property type="protein sequence ID" value="HAR51688.1"/>
    <property type="molecule type" value="Genomic_DNA"/>
</dbReference>
<dbReference type="PANTHER" id="PTHR12153:SF15">
    <property type="entry name" value="PROTEIN ADENYLYLTRANSFERASE SELO, MITOCHONDRIAL"/>
    <property type="match status" value="1"/>
</dbReference>
<evidence type="ECO:0000256" key="4">
    <source>
        <dbReference type="ARBA" id="ARBA00022695"/>
    </source>
</evidence>
<evidence type="ECO:0000256" key="3">
    <source>
        <dbReference type="ARBA" id="ARBA00022679"/>
    </source>
</evidence>
<keyword evidence="3" id="KW-0808">Transferase</keyword>
<evidence type="ECO:0000256" key="7">
    <source>
        <dbReference type="ARBA" id="ARBA00022840"/>
    </source>
</evidence>
<sequence length="207" mass="23270">PQTVFSSIDAQGRYSYANQAHVIVWNIAQLATCLVPLTPDQDLAVEEFTKLVHDMPALIAKYRSEVFARKIGLSAAQDGDDALVDDLLALMQQDGADFTNTFRSLGDGAPRDQFTDRDAFDAWHARWQARLKHETDPEAVMRAANPYVIPRNHRIEQMIAAARDGDYAPFDRLMTALASPYETRDEFADLTRPPLPEERVQQTFCGT</sequence>
<dbReference type="GO" id="GO:0046872">
    <property type="term" value="F:metal ion binding"/>
    <property type="evidence" value="ECO:0007669"/>
    <property type="project" value="UniProtKB-KW"/>
</dbReference>
<comment type="similarity">
    <text evidence="2">Belongs to the SELO family.</text>
</comment>
<keyword evidence="4" id="KW-0548">Nucleotidyltransferase</keyword>
<name>A0A348WAX6_9RHOB</name>
<evidence type="ECO:0000256" key="5">
    <source>
        <dbReference type="ARBA" id="ARBA00022723"/>
    </source>
</evidence>
<evidence type="ECO:0000313" key="9">
    <source>
        <dbReference type="EMBL" id="HAR51688.1"/>
    </source>
</evidence>
<evidence type="ECO:0000256" key="8">
    <source>
        <dbReference type="ARBA" id="ARBA00022842"/>
    </source>
</evidence>
<dbReference type="Pfam" id="PF02696">
    <property type="entry name" value="SelO"/>
    <property type="match status" value="1"/>
</dbReference>
<keyword evidence="8" id="KW-0460">Magnesium</keyword>
<dbReference type="GO" id="GO:0005524">
    <property type="term" value="F:ATP binding"/>
    <property type="evidence" value="ECO:0007669"/>
    <property type="project" value="UniProtKB-KW"/>
</dbReference>
<comment type="cofactor">
    <cofactor evidence="1">
        <name>Mg(2+)</name>
        <dbReference type="ChEBI" id="CHEBI:18420"/>
    </cofactor>
</comment>
<dbReference type="PANTHER" id="PTHR12153">
    <property type="entry name" value="SELENOPROTEIN O"/>
    <property type="match status" value="1"/>
</dbReference>
<keyword evidence="7" id="KW-0067">ATP-binding</keyword>
<gene>
    <name evidence="9" type="ORF">DCS45_07400</name>
</gene>
<evidence type="ECO:0000256" key="6">
    <source>
        <dbReference type="ARBA" id="ARBA00022741"/>
    </source>
</evidence>
<proteinExistence type="inferred from homology"/>
<evidence type="ECO:0000256" key="1">
    <source>
        <dbReference type="ARBA" id="ARBA00001946"/>
    </source>
</evidence>
<dbReference type="Proteomes" id="UP000264719">
    <property type="component" value="Unassembled WGS sequence"/>
</dbReference>
<feature type="non-terminal residue" evidence="9">
    <location>
        <position position="1"/>
    </location>
</feature>
<evidence type="ECO:0000256" key="2">
    <source>
        <dbReference type="ARBA" id="ARBA00009747"/>
    </source>
</evidence>
<comment type="caution">
    <text evidence="9">The sequence shown here is derived from an EMBL/GenBank/DDBJ whole genome shotgun (WGS) entry which is preliminary data.</text>
</comment>
<dbReference type="InterPro" id="IPR003846">
    <property type="entry name" value="SelO"/>
</dbReference>
<dbReference type="GO" id="GO:0016779">
    <property type="term" value="F:nucleotidyltransferase activity"/>
    <property type="evidence" value="ECO:0007669"/>
    <property type="project" value="UniProtKB-KW"/>
</dbReference>